<dbReference type="PANTHER" id="PTHR33112:SF16">
    <property type="entry name" value="HETEROKARYON INCOMPATIBILITY DOMAIN-CONTAINING PROTEIN"/>
    <property type="match status" value="1"/>
</dbReference>
<dbReference type="InterPro" id="IPR010730">
    <property type="entry name" value="HET"/>
</dbReference>
<feature type="domain" description="Heterokaryon incompatibility" evidence="1">
    <location>
        <begin position="52"/>
        <end position="154"/>
    </location>
</feature>
<dbReference type="EMBL" id="KZ613955">
    <property type="protein sequence ID" value="PMD33608.1"/>
    <property type="molecule type" value="Genomic_DNA"/>
</dbReference>
<dbReference type="OrthoDB" id="3561062at2759"/>
<proteinExistence type="predicted"/>
<name>A0A2J6R519_HYAVF</name>
<evidence type="ECO:0000313" key="2">
    <source>
        <dbReference type="EMBL" id="PMD33608.1"/>
    </source>
</evidence>
<accession>A0A2J6R519</accession>
<evidence type="ECO:0000313" key="3">
    <source>
        <dbReference type="Proteomes" id="UP000235786"/>
    </source>
</evidence>
<feature type="non-terminal residue" evidence="2">
    <location>
        <position position="1"/>
    </location>
</feature>
<dbReference type="PANTHER" id="PTHR33112">
    <property type="entry name" value="DOMAIN PROTEIN, PUTATIVE-RELATED"/>
    <property type="match status" value="1"/>
</dbReference>
<evidence type="ECO:0000259" key="1">
    <source>
        <dbReference type="Pfam" id="PF06985"/>
    </source>
</evidence>
<dbReference type="AlphaFoldDB" id="A0A2J6R519"/>
<dbReference type="STRING" id="1149755.A0A2J6R519"/>
<keyword evidence="3" id="KW-1185">Reference proteome</keyword>
<dbReference type="Pfam" id="PF06985">
    <property type="entry name" value="HET"/>
    <property type="match status" value="1"/>
</dbReference>
<sequence length="156" mass="17852">RSWLSTCLEKHDMCNTHDNRFLPRRLLKVTLTNHRLGLKLCQIDPDMNDVQYLTLSYCWGEGYHFKLTPAKPDIFLKSIALSDLPQTLLDAVAITARLGYEYIWIDALCIMQTDAQAWSEEKLEDLRNMGKVCKNSECTIAALAAKFSDEGCFTSR</sequence>
<protein>
    <recommendedName>
        <fullName evidence="1">Heterokaryon incompatibility domain-containing protein</fullName>
    </recommendedName>
</protein>
<dbReference type="Proteomes" id="UP000235786">
    <property type="component" value="Unassembled WGS sequence"/>
</dbReference>
<organism evidence="2 3">
    <name type="scientific">Hyaloscypha variabilis (strain UAMH 11265 / GT02V1 / F)</name>
    <name type="common">Meliniomyces variabilis</name>
    <dbReference type="NCBI Taxonomy" id="1149755"/>
    <lineage>
        <taxon>Eukaryota</taxon>
        <taxon>Fungi</taxon>
        <taxon>Dikarya</taxon>
        <taxon>Ascomycota</taxon>
        <taxon>Pezizomycotina</taxon>
        <taxon>Leotiomycetes</taxon>
        <taxon>Helotiales</taxon>
        <taxon>Hyaloscyphaceae</taxon>
        <taxon>Hyaloscypha</taxon>
        <taxon>Hyaloscypha variabilis</taxon>
    </lineage>
</organism>
<reference evidence="2 3" key="1">
    <citation type="submission" date="2016-04" db="EMBL/GenBank/DDBJ databases">
        <title>A degradative enzymes factory behind the ericoid mycorrhizal symbiosis.</title>
        <authorList>
            <consortium name="DOE Joint Genome Institute"/>
            <person name="Martino E."/>
            <person name="Morin E."/>
            <person name="Grelet G."/>
            <person name="Kuo A."/>
            <person name="Kohler A."/>
            <person name="Daghino S."/>
            <person name="Barry K."/>
            <person name="Choi C."/>
            <person name="Cichocki N."/>
            <person name="Clum A."/>
            <person name="Copeland A."/>
            <person name="Hainaut M."/>
            <person name="Haridas S."/>
            <person name="Labutti K."/>
            <person name="Lindquist E."/>
            <person name="Lipzen A."/>
            <person name="Khouja H.-R."/>
            <person name="Murat C."/>
            <person name="Ohm R."/>
            <person name="Olson A."/>
            <person name="Spatafora J."/>
            <person name="Veneault-Fourrey C."/>
            <person name="Henrissat B."/>
            <person name="Grigoriev I."/>
            <person name="Martin F."/>
            <person name="Perotto S."/>
        </authorList>
    </citation>
    <scope>NUCLEOTIDE SEQUENCE [LARGE SCALE GENOMIC DNA]</scope>
    <source>
        <strain evidence="2 3">F</strain>
    </source>
</reference>
<gene>
    <name evidence="2" type="ORF">L207DRAFT_382190</name>
</gene>
<feature type="non-terminal residue" evidence="2">
    <location>
        <position position="156"/>
    </location>
</feature>